<feature type="coiled-coil region" evidence="1">
    <location>
        <begin position="140"/>
        <end position="174"/>
    </location>
</feature>
<feature type="coiled-coil region" evidence="1">
    <location>
        <begin position="243"/>
        <end position="333"/>
    </location>
</feature>
<feature type="compositionally biased region" description="Acidic residues" evidence="2">
    <location>
        <begin position="1"/>
        <end position="13"/>
    </location>
</feature>
<evidence type="ECO:0000256" key="2">
    <source>
        <dbReference type="SAM" id="MobiDB-lite"/>
    </source>
</evidence>
<sequence length="387" mass="44713">MGNPDETNEEERNDLDTIKQDVMSEEEKESLTLPKAHKNIQPEAMYSGVELKLLLQQANLEMEQQWKKKMDQVMETNRNVQLELVTVKTERELLLQTHEATKTALRSAIDTSIKFTAMRVEKLMSFEEEKAEEVINSTTKEALEAALEVERKARESLANECLKLREKRLQLTRRISVLEHQIVKYQQTETVLAQSISHFQHRVDAKEHQRAEDMERLKGEIGDASRAEIDKVKDEYQAAVNALTLVQSDVKKYQEENERLSAELEEVKQNIQNDETLTEGLRARVIQLETEKAVLQSKADQLQKADASLRYRVNTAEQRVKELQAEIITLKTHDSYVLKRRTEQESLLLENAKLTETNNDLNKIASDLMALAEGSYEEQNIKRQKPN</sequence>
<evidence type="ECO:0000256" key="1">
    <source>
        <dbReference type="SAM" id="Coils"/>
    </source>
</evidence>
<keyword evidence="1" id="KW-0175">Coiled coil</keyword>
<protein>
    <submittedName>
        <fullName evidence="3">Uncharacterized protein</fullName>
    </submittedName>
</protein>
<gene>
    <name evidence="3" type="ORF">THRCLA_03970</name>
</gene>
<dbReference type="Proteomes" id="UP000243217">
    <property type="component" value="Unassembled WGS sequence"/>
</dbReference>
<dbReference type="AlphaFoldDB" id="A0A1W0A0D4"/>
<keyword evidence="4" id="KW-1185">Reference proteome</keyword>
<evidence type="ECO:0000313" key="3">
    <source>
        <dbReference type="EMBL" id="OQS03728.1"/>
    </source>
</evidence>
<comment type="caution">
    <text evidence="3">The sequence shown here is derived from an EMBL/GenBank/DDBJ whole genome shotgun (WGS) entry which is preliminary data.</text>
</comment>
<accession>A0A1W0A0D4</accession>
<feature type="region of interest" description="Disordered" evidence="2">
    <location>
        <begin position="1"/>
        <end position="31"/>
    </location>
</feature>
<proteinExistence type="predicted"/>
<reference evidence="3 4" key="1">
    <citation type="journal article" date="2014" name="Genome Biol. Evol.">
        <title>The secreted proteins of Achlya hypogyna and Thraustotheca clavata identify the ancestral oomycete secretome and reveal gene acquisitions by horizontal gene transfer.</title>
        <authorList>
            <person name="Misner I."/>
            <person name="Blouin N."/>
            <person name="Leonard G."/>
            <person name="Richards T.A."/>
            <person name="Lane C.E."/>
        </authorList>
    </citation>
    <scope>NUCLEOTIDE SEQUENCE [LARGE SCALE GENOMIC DNA]</scope>
    <source>
        <strain evidence="3 4">ATCC 34112</strain>
    </source>
</reference>
<dbReference type="OrthoDB" id="74786at2759"/>
<evidence type="ECO:0000313" key="4">
    <source>
        <dbReference type="Proteomes" id="UP000243217"/>
    </source>
</evidence>
<organism evidence="3 4">
    <name type="scientific">Thraustotheca clavata</name>
    <dbReference type="NCBI Taxonomy" id="74557"/>
    <lineage>
        <taxon>Eukaryota</taxon>
        <taxon>Sar</taxon>
        <taxon>Stramenopiles</taxon>
        <taxon>Oomycota</taxon>
        <taxon>Saprolegniomycetes</taxon>
        <taxon>Saprolegniales</taxon>
        <taxon>Achlyaceae</taxon>
        <taxon>Thraustotheca</taxon>
    </lineage>
</organism>
<name>A0A1W0A0D4_9STRA</name>
<dbReference type="EMBL" id="JNBS01000790">
    <property type="protein sequence ID" value="OQS03728.1"/>
    <property type="molecule type" value="Genomic_DNA"/>
</dbReference>
<dbReference type="STRING" id="74557.A0A1W0A0D4"/>